<dbReference type="AlphaFoldDB" id="A0A6M0CHE0"/>
<evidence type="ECO:0000313" key="5">
    <source>
        <dbReference type="EMBL" id="NER17265.1"/>
    </source>
</evidence>
<evidence type="ECO:0000256" key="1">
    <source>
        <dbReference type="PROSITE-ProRule" id="PRU00339"/>
    </source>
</evidence>
<dbReference type="InterPro" id="IPR050640">
    <property type="entry name" value="Bact_2-comp_sensor_kinase"/>
</dbReference>
<dbReference type="InterPro" id="IPR019734">
    <property type="entry name" value="TPR_rpt"/>
</dbReference>
<feature type="domain" description="Signal transduction histidine kinase internal region" evidence="4">
    <location>
        <begin position="456"/>
        <end position="534"/>
    </location>
</feature>
<evidence type="ECO:0000259" key="4">
    <source>
        <dbReference type="Pfam" id="PF06580"/>
    </source>
</evidence>
<dbReference type="Proteomes" id="UP000474296">
    <property type="component" value="Unassembled WGS sequence"/>
</dbReference>
<dbReference type="PANTHER" id="PTHR34220">
    <property type="entry name" value="SENSOR HISTIDINE KINASE YPDA"/>
    <property type="match status" value="1"/>
</dbReference>
<evidence type="ECO:0000313" key="6">
    <source>
        <dbReference type="Proteomes" id="UP000474296"/>
    </source>
</evidence>
<keyword evidence="6" id="KW-1185">Reference proteome</keyword>
<keyword evidence="2" id="KW-0175">Coiled coil</keyword>
<dbReference type="RefSeq" id="WP_164031581.1">
    <property type="nucleotide sequence ID" value="NZ_JAABOQ010000003.1"/>
</dbReference>
<feature type="transmembrane region" description="Helical" evidence="3">
    <location>
        <begin position="407"/>
        <end position="426"/>
    </location>
</feature>
<gene>
    <name evidence="5" type="ORF">GWK10_08585</name>
</gene>
<accession>A0A6M0CHE0</accession>
<proteinExistence type="predicted"/>
<dbReference type="EMBL" id="JAABOQ010000003">
    <property type="protein sequence ID" value="NER17265.1"/>
    <property type="molecule type" value="Genomic_DNA"/>
</dbReference>
<dbReference type="Gene3D" id="3.30.565.10">
    <property type="entry name" value="Histidine kinase-like ATPase, C-terminal domain"/>
    <property type="match status" value="1"/>
</dbReference>
<dbReference type="InterPro" id="IPR036890">
    <property type="entry name" value="HATPase_C_sf"/>
</dbReference>
<dbReference type="GO" id="GO:0000155">
    <property type="term" value="F:phosphorelay sensor kinase activity"/>
    <property type="evidence" value="ECO:0007669"/>
    <property type="project" value="InterPro"/>
</dbReference>
<dbReference type="InterPro" id="IPR011990">
    <property type="entry name" value="TPR-like_helical_dom_sf"/>
</dbReference>
<dbReference type="SUPFAM" id="SSF55874">
    <property type="entry name" value="ATPase domain of HSP90 chaperone/DNA topoisomerase II/histidine kinase"/>
    <property type="match status" value="1"/>
</dbReference>
<feature type="repeat" description="TPR" evidence="1">
    <location>
        <begin position="206"/>
        <end position="239"/>
    </location>
</feature>
<evidence type="ECO:0000256" key="3">
    <source>
        <dbReference type="SAM" id="Phobius"/>
    </source>
</evidence>
<evidence type="ECO:0000256" key="2">
    <source>
        <dbReference type="SAM" id="Coils"/>
    </source>
</evidence>
<dbReference type="PANTHER" id="PTHR34220:SF7">
    <property type="entry name" value="SENSOR HISTIDINE KINASE YPDA"/>
    <property type="match status" value="1"/>
</dbReference>
<keyword evidence="3" id="KW-0472">Membrane</keyword>
<dbReference type="Pfam" id="PF13424">
    <property type="entry name" value="TPR_12"/>
    <property type="match status" value="2"/>
</dbReference>
<reference evidence="5 6" key="1">
    <citation type="submission" date="2020-01" db="EMBL/GenBank/DDBJ databases">
        <title>Spongiivirga citrea KCTC 32990T.</title>
        <authorList>
            <person name="Wang G."/>
        </authorList>
    </citation>
    <scope>NUCLEOTIDE SEQUENCE [LARGE SCALE GENOMIC DNA]</scope>
    <source>
        <strain evidence="5 6">KCTC 32990</strain>
    </source>
</reference>
<keyword evidence="3" id="KW-1133">Transmembrane helix</keyword>
<protein>
    <submittedName>
        <fullName evidence="5">Tetratricopeptide repeat protein</fullName>
    </submittedName>
</protein>
<dbReference type="SMART" id="SM00028">
    <property type="entry name" value="TPR"/>
    <property type="match status" value="5"/>
</dbReference>
<feature type="coiled-coil region" evidence="2">
    <location>
        <begin position="438"/>
        <end position="465"/>
    </location>
</feature>
<organism evidence="5 6">
    <name type="scientific">Spongiivirga citrea</name>
    <dbReference type="NCBI Taxonomy" id="1481457"/>
    <lineage>
        <taxon>Bacteria</taxon>
        <taxon>Pseudomonadati</taxon>
        <taxon>Bacteroidota</taxon>
        <taxon>Flavobacteriia</taxon>
        <taxon>Flavobacteriales</taxon>
        <taxon>Flavobacteriaceae</taxon>
        <taxon>Spongiivirga</taxon>
    </lineage>
</organism>
<feature type="repeat" description="TPR" evidence="1">
    <location>
        <begin position="286"/>
        <end position="319"/>
    </location>
</feature>
<keyword evidence="1" id="KW-0802">TPR repeat</keyword>
<dbReference type="Pfam" id="PF06580">
    <property type="entry name" value="His_kinase"/>
    <property type="match status" value="1"/>
</dbReference>
<dbReference type="InterPro" id="IPR010559">
    <property type="entry name" value="Sig_transdc_His_kin_internal"/>
</dbReference>
<comment type="caution">
    <text evidence="5">The sequence shown here is derived from an EMBL/GenBank/DDBJ whole genome shotgun (WGS) entry which is preliminary data.</text>
</comment>
<name>A0A6M0CHE0_9FLAO</name>
<keyword evidence="3" id="KW-0812">Transmembrane</keyword>
<dbReference type="SUPFAM" id="SSF48452">
    <property type="entry name" value="TPR-like"/>
    <property type="match status" value="1"/>
</dbReference>
<dbReference type="Gene3D" id="1.25.40.10">
    <property type="entry name" value="Tetratricopeptide repeat domain"/>
    <property type="match status" value="1"/>
</dbReference>
<dbReference type="GO" id="GO:0016020">
    <property type="term" value="C:membrane"/>
    <property type="evidence" value="ECO:0007669"/>
    <property type="project" value="InterPro"/>
</dbReference>
<dbReference type="Pfam" id="PF13181">
    <property type="entry name" value="TPR_8"/>
    <property type="match status" value="1"/>
</dbReference>
<dbReference type="PROSITE" id="PS50005">
    <property type="entry name" value="TPR"/>
    <property type="match status" value="2"/>
</dbReference>
<sequence>MRNIISSLTVIIFLISSSKVVGQINPKIDSLKQVLTTSATDSAKVQLYGQIAWAYASTRIQTAEARTYADSIRLIAERTQDQYYIARYNFYYGVVDRLEGKNNSGIYHMNKYVAYNKRQGDSSRVAGGLFQIAAMQSAMGVYEKAIATHYRVLSIEEQNNDQNGIAYTKQGIGIALFETQRHNEALVYLNEALALYKKLNRLGGQANVHVTLGNVYTQMSNIEDAKENYEQALRNFKKINSPWGIALTQSNIGHLNEKTGNFNDSKSNHLKALKIRESLPNKELLTRSLLAVGVVHHHDKEYNKALEYFNRAKKTAKETDSKSLMRDIQFRMSETFAAMNNYKAAFEARTAQMILKDSIYDKTKAHQIADLQTKYETEQKDKEILTLTRENEIQQVKADTQTTIKNAVIGGIFLIGIIAGLIIYNLRQRLKSQKLLLAKNEQLKNAKLKEQLQDLEMKALRAQMNPHFLFNCLNAINTMILQNDGDNASRYLAKFSKLVRLILENSEQQKVSLKDELDMLESYIQLEAIRFNNKMDYDINVDESIDQFNTFIPSMVLQPFVENGIWHGLLHKEKKGLLTINIKENNDDLLCEIIDNGIGREKSLSLEKQEHLKKKSMGIKITTERLKILTQQKMNELVNIIDLKDENNNALGTKVNIAIPTS</sequence>